<evidence type="ECO:0000313" key="1">
    <source>
        <dbReference type="EMBL" id="SVE14429.1"/>
    </source>
</evidence>
<organism evidence="1">
    <name type="scientific">marine metagenome</name>
    <dbReference type="NCBI Taxonomy" id="408172"/>
    <lineage>
        <taxon>unclassified sequences</taxon>
        <taxon>metagenomes</taxon>
        <taxon>ecological metagenomes</taxon>
    </lineage>
</organism>
<gene>
    <name evidence="1" type="ORF">METZ01_LOCUS467283</name>
</gene>
<dbReference type="AlphaFoldDB" id="A0A383B3V7"/>
<reference evidence="1" key="1">
    <citation type="submission" date="2018-05" db="EMBL/GenBank/DDBJ databases">
        <authorList>
            <person name="Lanie J.A."/>
            <person name="Ng W.-L."/>
            <person name="Kazmierczak K.M."/>
            <person name="Andrzejewski T.M."/>
            <person name="Davidsen T.M."/>
            <person name="Wayne K.J."/>
            <person name="Tettelin H."/>
            <person name="Glass J.I."/>
            <person name="Rusch D."/>
            <person name="Podicherti R."/>
            <person name="Tsui H.-C.T."/>
            <person name="Winkler M.E."/>
        </authorList>
    </citation>
    <scope>NUCLEOTIDE SEQUENCE</scope>
</reference>
<sequence>ISRWVLKTLMNHTTEHSDTTGLYVVPDLERLRDASNKIEAQYLAIVGKT</sequence>
<proteinExistence type="predicted"/>
<feature type="non-terminal residue" evidence="1">
    <location>
        <position position="1"/>
    </location>
</feature>
<protein>
    <submittedName>
        <fullName evidence="1">Uncharacterized protein</fullName>
    </submittedName>
</protein>
<accession>A0A383B3V7</accession>
<dbReference type="EMBL" id="UINC01197115">
    <property type="protein sequence ID" value="SVE14429.1"/>
    <property type="molecule type" value="Genomic_DNA"/>
</dbReference>
<name>A0A383B3V7_9ZZZZ</name>